<dbReference type="EMBL" id="FLUM01000001">
    <property type="protein sequence ID" value="SBV94521.1"/>
    <property type="molecule type" value="Genomic_DNA"/>
</dbReference>
<evidence type="ECO:0000256" key="10">
    <source>
        <dbReference type="ARBA" id="ARBA00023002"/>
    </source>
</evidence>
<dbReference type="AlphaFoldDB" id="A0A212J4Y2"/>
<dbReference type="GO" id="GO:0009055">
    <property type="term" value="F:electron transfer activity"/>
    <property type="evidence" value="ECO:0007669"/>
    <property type="project" value="TreeGrafter"/>
</dbReference>
<evidence type="ECO:0000256" key="7">
    <source>
        <dbReference type="ARBA" id="ARBA00022630"/>
    </source>
</evidence>
<dbReference type="PANTHER" id="PTHR11632">
    <property type="entry name" value="SUCCINATE DEHYDROGENASE 2 FLAVOPROTEIN SUBUNIT"/>
    <property type="match status" value="1"/>
</dbReference>
<keyword evidence="7" id="KW-0285">Flavoprotein</keyword>
<proteinExistence type="inferred from homology"/>
<evidence type="ECO:0000256" key="13">
    <source>
        <dbReference type="PIRSR" id="PIRSR630664-50"/>
    </source>
</evidence>
<organism evidence="16">
    <name type="scientific">uncultured Dysgonomonas sp</name>
    <dbReference type="NCBI Taxonomy" id="206096"/>
    <lineage>
        <taxon>Bacteria</taxon>
        <taxon>Pseudomonadati</taxon>
        <taxon>Bacteroidota</taxon>
        <taxon>Bacteroidia</taxon>
        <taxon>Bacteroidales</taxon>
        <taxon>Dysgonomonadaceae</taxon>
        <taxon>Dysgonomonas</taxon>
        <taxon>environmental samples</taxon>
    </lineage>
</organism>
<dbReference type="Gene3D" id="3.50.50.60">
    <property type="entry name" value="FAD/NAD(P)-binding domain"/>
    <property type="match status" value="1"/>
</dbReference>
<feature type="domain" description="FAD-dependent oxidoreductase 2 FAD-binding" evidence="14">
    <location>
        <begin position="41"/>
        <end position="459"/>
    </location>
</feature>
<keyword evidence="9" id="KW-0249">Electron transport</keyword>
<evidence type="ECO:0000256" key="11">
    <source>
        <dbReference type="ARBA" id="ARBA00023136"/>
    </source>
</evidence>
<dbReference type="NCBIfam" id="NF005749">
    <property type="entry name" value="PRK07573.1"/>
    <property type="match status" value="1"/>
</dbReference>
<keyword evidence="10" id="KW-0560">Oxidoreductase</keyword>
<feature type="domain" description="Fumarate reductase/succinate dehydrogenase flavoprotein-like C-terminal" evidence="15">
    <location>
        <begin position="521"/>
        <end position="655"/>
    </location>
</feature>
<dbReference type="NCBIfam" id="TIGR01811">
    <property type="entry name" value="sdhA_Bsu"/>
    <property type="match status" value="1"/>
</dbReference>
<keyword evidence="6" id="KW-1003">Cell membrane</keyword>
<dbReference type="InterPro" id="IPR011280">
    <property type="entry name" value="Succ_DH/Fum_Rdt_flav_su"/>
</dbReference>
<dbReference type="SUPFAM" id="SSF56425">
    <property type="entry name" value="Succinate dehydrogenase/fumarate reductase flavoprotein, catalytic domain"/>
    <property type="match status" value="1"/>
</dbReference>
<evidence type="ECO:0000259" key="14">
    <source>
        <dbReference type="Pfam" id="PF00890"/>
    </source>
</evidence>
<dbReference type="InterPro" id="IPR015939">
    <property type="entry name" value="Fum_Rdtase/Succ_DH_flav-like_C"/>
</dbReference>
<gene>
    <name evidence="16" type="ORF">KL86DYS1_11156</name>
</gene>
<sequence length="657" mass="73196">MSNILDPKKDSKIPEGPLAEKWTNYKAHQKLVNPANKRRLDIIVVGTGLAGASAAASLGEMGFNVLNFCIQDSPRRAHSIAAQGGINAAKNYQNDGDSVYRLFYDTIKGGDYRAREANVYRLAEVANSIIDQCVAQGVPFAREYGGLLDNRSFGGAQVSRTFYAKGQTGQQLLLGAYSALSRQVHKGSVKLYTRYEMLDVVLVKDKDGEERARGIIARNLVTGKLERFAAHAVVIATGGYGNTFFLSTNAMGSNGSAAIQAYKKGAYFANPCFAQIHPTCIPVHGEFQSKLTLMSESLRNDGRIWVPKKKEDAEAIRAGKLKPTQLKEEDRDYYLERRYPAFGNLVPRDVASRAAKERCDAGFGVGSTGLAVYLDFSDAINRLGRDVVEAKYGNLFQMYDKIVDENPYETPMMIYPAIHYTMGGIWVDYELMTSIKGLFALGEANFSDHGANRLGASALMQGLADGYFVLPYTIQNYLADQISVPRFSTDLPEFAQTENDIKEKVAKLMNIKGKRSVDSIHKELGLIMWDFVGMGRTKESLEAAIEKLKAVKKEFWSNVRIPGEATSLNTELEKALRLADFIEIGLLMAYDGLNRNESCGGHFREEYQTPEGEAMRDDEHYSYVACWKYEGEEQAPELVKEPLDYEFVVRQQRNYKA</sequence>
<evidence type="ECO:0000256" key="12">
    <source>
        <dbReference type="ARBA" id="ARBA00049220"/>
    </source>
</evidence>
<evidence type="ECO:0000256" key="2">
    <source>
        <dbReference type="ARBA" id="ARBA00004413"/>
    </source>
</evidence>
<evidence type="ECO:0000256" key="3">
    <source>
        <dbReference type="ARBA" id="ARBA00008040"/>
    </source>
</evidence>
<dbReference type="Pfam" id="PF02910">
    <property type="entry name" value="Succ_DH_flav_C"/>
    <property type="match status" value="1"/>
</dbReference>
<dbReference type="InterPro" id="IPR037099">
    <property type="entry name" value="Fum_R/Succ_DH_flav-like_C_sf"/>
</dbReference>
<evidence type="ECO:0000256" key="1">
    <source>
        <dbReference type="ARBA" id="ARBA00001974"/>
    </source>
</evidence>
<dbReference type="FunFam" id="1.20.58.100:FF:000003">
    <property type="entry name" value="Succinate dehydrogenase flavoprotein subunit"/>
    <property type="match status" value="1"/>
</dbReference>
<keyword evidence="8" id="KW-0274">FAD</keyword>
<accession>A0A212J4Y2</accession>
<keyword evidence="11" id="KW-0472">Membrane</keyword>
<comment type="cofactor">
    <cofactor evidence="1">
        <name>FAD</name>
        <dbReference type="ChEBI" id="CHEBI:57692"/>
    </cofactor>
</comment>
<dbReference type="InterPro" id="IPR003953">
    <property type="entry name" value="FAD-dep_OxRdtase_2_FAD-bd"/>
</dbReference>
<dbReference type="EC" id="1.3.5.1" evidence="4"/>
<dbReference type="PANTHER" id="PTHR11632:SF53">
    <property type="entry name" value="SUCCINATE DEHYDROGENASE FLAVOPROTEIN SUBUNIT"/>
    <property type="match status" value="1"/>
</dbReference>
<evidence type="ECO:0000259" key="15">
    <source>
        <dbReference type="Pfam" id="PF02910"/>
    </source>
</evidence>
<comment type="subcellular location">
    <subcellularLocation>
        <location evidence="2">Cell membrane</location>
        <topology evidence="2">Peripheral membrane protein</topology>
        <orientation evidence="2">Cytoplasmic side</orientation>
    </subcellularLocation>
</comment>
<dbReference type="InterPro" id="IPR036188">
    <property type="entry name" value="FAD/NAD-bd_sf"/>
</dbReference>
<dbReference type="InterPro" id="IPR027477">
    <property type="entry name" value="Succ_DH/fumarate_Rdtase_cat_sf"/>
</dbReference>
<dbReference type="Gene3D" id="1.20.58.100">
    <property type="entry name" value="Fumarate reductase/succinate dehydrogenase flavoprotein-like, C-terminal domain"/>
    <property type="match status" value="1"/>
</dbReference>
<dbReference type="Pfam" id="PF00890">
    <property type="entry name" value="FAD_binding_2"/>
    <property type="match status" value="1"/>
</dbReference>
<evidence type="ECO:0000256" key="9">
    <source>
        <dbReference type="ARBA" id="ARBA00022982"/>
    </source>
</evidence>
<dbReference type="InterPro" id="IPR030664">
    <property type="entry name" value="SdhA/FrdA/AprA"/>
</dbReference>
<keyword evidence="5" id="KW-0813">Transport</keyword>
<comment type="catalytic activity">
    <reaction evidence="12">
        <text>a quinone + succinate = fumarate + a quinol</text>
        <dbReference type="Rhea" id="RHEA:40523"/>
        <dbReference type="ChEBI" id="CHEBI:24646"/>
        <dbReference type="ChEBI" id="CHEBI:29806"/>
        <dbReference type="ChEBI" id="CHEBI:30031"/>
        <dbReference type="ChEBI" id="CHEBI:132124"/>
        <dbReference type="EC" id="1.3.5.1"/>
    </reaction>
</comment>
<dbReference type="PRINTS" id="PR00368">
    <property type="entry name" value="FADPNR"/>
</dbReference>
<evidence type="ECO:0000313" key="16">
    <source>
        <dbReference type="EMBL" id="SBV94521.1"/>
    </source>
</evidence>
<dbReference type="RefSeq" id="WP_296939009.1">
    <property type="nucleotide sequence ID" value="NZ_LT599032.1"/>
</dbReference>
<evidence type="ECO:0000256" key="6">
    <source>
        <dbReference type="ARBA" id="ARBA00022475"/>
    </source>
</evidence>
<comment type="similarity">
    <text evidence="3">Belongs to the FAD-dependent oxidoreductase 2 family. FRD/SDH subfamily.</text>
</comment>
<dbReference type="FunFam" id="3.90.700.10:FF:000006">
    <property type="entry name" value="Succinate dehydrogenase flavoprotein subunit"/>
    <property type="match status" value="1"/>
</dbReference>
<evidence type="ECO:0000256" key="4">
    <source>
        <dbReference type="ARBA" id="ARBA00012792"/>
    </source>
</evidence>
<evidence type="ECO:0000256" key="5">
    <source>
        <dbReference type="ARBA" id="ARBA00022448"/>
    </source>
</evidence>
<dbReference type="GO" id="GO:0050660">
    <property type="term" value="F:flavin adenine dinucleotide binding"/>
    <property type="evidence" value="ECO:0007669"/>
    <property type="project" value="TreeGrafter"/>
</dbReference>
<dbReference type="GO" id="GO:0009061">
    <property type="term" value="P:anaerobic respiration"/>
    <property type="evidence" value="ECO:0007669"/>
    <property type="project" value="TreeGrafter"/>
</dbReference>
<dbReference type="GO" id="GO:0005886">
    <property type="term" value="C:plasma membrane"/>
    <property type="evidence" value="ECO:0007669"/>
    <property type="project" value="UniProtKB-SubCell"/>
</dbReference>
<evidence type="ECO:0000256" key="8">
    <source>
        <dbReference type="ARBA" id="ARBA00022827"/>
    </source>
</evidence>
<name>A0A212J4Y2_9BACT</name>
<protein>
    <recommendedName>
        <fullName evidence="4">succinate dehydrogenase</fullName>
        <ecNumber evidence="4">1.3.5.1</ecNumber>
    </recommendedName>
</protein>
<dbReference type="SUPFAM" id="SSF51905">
    <property type="entry name" value="FAD/NAD(P)-binding domain"/>
    <property type="match status" value="1"/>
</dbReference>
<dbReference type="FunFam" id="3.50.50.60:FF:000009">
    <property type="entry name" value="Succinate dehydrogenase flavoprotein subunit"/>
    <property type="match status" value="1"/>
</dbReference>
<dbReference type="GO" id="GO:0008177">
    <property type="term" value="F:succinate dehydrogenase (quinone) activity"/>
    <property type="evidence" value="ECO:0007669"/>
    <property type="project" value="UniProtKB-EC"/>
</dbReference>
<dbReference type="Gene3D" id="3.90.700.10">
    <property type="entry name" value="Succinate dehydrogenase/fumarate reductase flavoprotein, catalytic domain"/>
    <property type="match status" value="1"/>
</dbReference>
<reference evidence="16" key="1">
    <citation type="submission" date="2016-04" db="EMBL/GenBank/DDBJ databases">
        <authorList>
            <person name="Evans L.H."/>
            <person name="Alamgir A."/>
            <person name="Owens N."/>
            <person name="Weber N.D."/>
            <person name="Virtaneva K."/>
            <person name="Barbian K."/>
            <person name="Babar A."/>
            <person name="Rosenke K."/>
        </authorList>
    </citation>
    <scope>NUCLEOTIDE SEQUENCE</scope>
    <source>
        <strain evidence="16">86-1</strain>
    </source>
</reference>
<dbReference type="SUPFAM" id="SSF46977">
    <property type="entry name" value="Succinate dehydrogenase/fumarate reductase flavoprotein C-terminal domain"/>
    <property type="match status" value="1"/>
</dbReference>
<feature type="active site" description="Proton acceptor" evidence="13">
    <location>
        <position position="348"/>
    </location>
</feature>